<keyword evidence="1" id="KW-0472">Membrane</keyword>
<dbReference type="SUPFAM" id="SSF53474">
    <property type="entry name" value="alpha/beta-Hydrolases"/>
    <property type="match status" value="1"/>
</dbReference>
<evidence type="ECO:0000256" key="1">
    <source>
        <dbReference type="SAM" id="Phobius"/>
    </source>
</evidence>
<protein>
    <submittedName>
        <fullName evidence="2">Uncharacterized protein</fullName>
    </submittedName>
</protein>
<name>A0A1Q9EAS6_SYMMI</name>
<keyword evidence="1" id="KW-1133">Transmembrane helix</keyword>
<keyword evidence="3" id="KW-1185">Reference proteome</keyword>
<dbReference type="Proteomes" id="UP000186817">
    <property type="component" value="Unassembled WGS sequence"/>
</dbReference>
<feature type="transmembrane region" description="Helical" evidence="1">
    <location>
        <begin position="453"/>
        <end position="478"/>
    </location>
</feature>
<dbReference type="InterPro" id="IPR029058">
    <property type="entry name" value="AB_hydrolase_fold"/>
</dbReference>
<dbReference type="EMBL" id="LSRX01000208">
    <property type="protein sequence ID" value="OLQ04513.1"/>
    <property type="molecule type" value="Genomic_DNA"/>
</dbReference>
<organism evidence="2 3">
    <name type="scientific">Symbiodinium microadriaticum</name>
    <name type="common">Dinoflagellate</name>
    <name type="synonym">Zooxanthella microadriatica</name>
    <dbReference type="NCBI Taxonomy" id="2951"/>
    <lineage>
        <taxon>Eukaryota</taxon>
        <taxon>Sar</taxon>
        <taxon>Alveolata</taxon>
        <taxon>Dinophyceae</taxon>
        <taxon>Suessiales</taxon>
        <taxon>Symbiodiniaceae</taxon>
        <taxon>Symbiodinium</taxon>
    </lineage>
</organism>
<accession>A0A1Q9EAS6</accession>
<evidence type="ECO:0000313" key="3">
    <source>
        <dbReference type="Proteomes" id="UP000186817"/>
    </source>
</evidence>
<dbReference type="AlphaFoldDB" id="A0A1Q9EAS6"/>
<keyword evidence="1" id="KW-0812">Transmembrane</keyword>
<gene>
    <name evidence="2" type="ORF">AK812_SmicGene12353</name>
</gene>
<proteinExistence type="predicted"/>
<dbReference type="Gene3D" id="3.40.50.1820">
    <property type="entry name" value="alpha/beta hydrolase"/>
    <property type="match status" value="1"/>
</dbReference>
<evidence type="ECO:0000313" key="2">
    <source>
        <dbReference type="EMBL" id="OLQ04513.1"/>
    </source>
</evidence>
<reference evidence="2 3" key="1">
    <citation type="submission" date="2016-02" db="EMBL/GenBank/DDBJ databases">
        <title>Genome analysis of coral dinoflagellate symbionts highlights evolutionary adaptations to a symbiotic lifestyle.</title>
        <authorList>
            <person name="Aranda M."/>
            <person name="Li Y."/>
            <person name="Liew Y.J."/>
            <person name="Baumgarten S."/>
            <person name="Simakov O."/>
            <person name="Wilson M."/>
            <person name="Piel J."/>
            <person name="Ashoor H."/>
            <person name="Bougouffa S."/>
            <person name="Bajic V.B."/>
            <person name="Ryu T."/>
            <person name="Ravasi T."/>
            <person name="Bayer T."/>
            <person name="Micklem G."/>
            <person name="Kim H."/>
            <person name="Bhak J."/>
            <person name="Lajeunesse T.C."/>
            <person name="Voolstra C.R."/>
        </authorList>
    </citation>
    <scope>NUCLEOTIDE SEQUENCE [LARGE SCALE GENOMIC DNA]</scope>
    <source>
        <strain evidence="2 3">CCMP2467</strain>
    </source>
</reference>
<sequence>MAARDWNDKPFELHPQGVGALTIPVIPGPEILKEAIEKAFVALPETCATRCALTANFEDNDGISAVHWFGRASDLSNTSWSALRGSILGRQSCVQSCHLQWVILVHGSGGMTYTNWRYAAKLVALGFGVLAPDSMAAPKHLHLRHKDPVVLKKTQTSRKYWAAEPVYKSSCGWDEASGKYPFCYSTKVENLLSEPDLWKVYYERIFLLRRRELDWLLEHMPAFMGSARLFLFGHSEGAMVAARYYHPALAERLSGRIISAWSCEENYFVGSKAGSLICDGQCEERAPVLNIIGTEDQFFSSRNFSVAAQVANSSVHYGSKKLLGHCLNSFGAGNVRSSAVLLLQGASHDVSLTHDDASRSFLSEFLSSPHDFVRGDARSLKLFCKTEKHGLHLCQEDGQTEPLLETESGLAHTVYHFPPCSASTSELPSVAAGRAVAFLLPSWLLQGADDVTLVGLALFLRLAIAFFGVFVCCFLLCGCRRGVPGISKWVRGSQTRPRVADVTRTLFQPILNGALLGEDEADRPGPWWQPWRPDSEEKELTRYSDWLAWPVLGEVRILRLAPDRSGAENWCTVR</sequence>
<comment type="caution">
    <text evidence="2">The sequence shown here is derived from an EMBL/GenBank/DDBJ whole genome shotgun (WGS) entry which is preliminary data.</text>
</comment>
<dbReference type="OrthoDB" id="412553at2759"/>